<dbReference type="AlphaFoldDB" id="M2XQU0"/>
<organism evidence="1 2">
    <name type="scientific">Galdieria sulphuraria</name>
    <name type="common">Red alga</name>
    <dbReference type="NCBI Taxonomy" id="130081"/>
    <lineage>
        <taxon>Eukaryota</taxon>
        <taxon>Rhodophyta</taxon>
        <taxon>Bangiophyceae</taxon>
        <taxon>Galdieriales</taxon>
        <taxon>Galdieriaceae</taxon>
        <taxon>Galdieria</taxon>
    </lineage>
</organism>
<dbReference type="EMBL" id="KB454808">
    <property type="protein sequence ID" value="EME25794.1"/>
    <property type="molecule type" value="Genomic_DNA"/>
</dbReference>
<dbReference type="Proteomes" id="UP000030680">
    <property type="component" value="Unassembled WGS sequence"/>
</dbReference>
<gene>
    <name evidence="1" type="ORF">Gasu_65450</name>
</gene>
<reference evidence="2" key="1">
    <citation type="journal article" date="2013" name="Science">
        <title>Gene transfer from bacteria and archaea facilitated evolution of an extremophilic eukaryote.</title>
        <authorList>
            <person name="Schonknecht G."/>
            <person name="Chen W.H."/>
            <person name="Ternes C.M."/>
            <person name="Barbier G.G."/>
            <person name="Shrestha R.P."/>
            <person name="Stanke M."/>
            <person name="Brautigam A."/>
            <person name="Baker B.J."/>
            <person name="Banfield J.F."/>
            <person name="Garavito R.M."/>
            <person name="Carr K."/>
            <person name="Wilkerson C."/>
            <person name="Rensing S.A."/>
            <person name="Gagneul D."/>
            <person name="Dickenson N.E."/>
            <person name="Oesterhelt C."/>
            <person name="Lercher M.J."/>
            <person name="Weber A.P."/>
        </authorList>
    </citation>
    <scope>NUCLEOTIDE SEQUENCE [LARGE SCALE GENOMIC DNA]</scope>
    <source>
        <strain evidence="2">074W</strain>
    </source>
</reference>
<accession>M2XQU0</accession>
<evidence type="ECO:0000313" key="1">
    <source>
        <dbReference type="EMBL" id="EME25794.1"/>
    </source>
</evidence>
<proteinExistence type="predicted"/>
<protein>
    <submittedName>
        <fullName evidence="1">Uncharacterized protein</fullName>
    </submittedName>
</protein>
<dbReference type="GeneID" id="17084788"/>
<sequence length="75" mass="8748">VSRSFDSFGLHILTIPELGYTRVTLCSVIPVSGDTTVEPGTKQKLFLVKVDVVATQDMEEKWREFYFPRPGWWRW</sequence>
<name>M2XQU0_GALSU</name>
<feature type="non-terminal residue" evidence="1">
    <location>
        <position position="1"/>
    </location>
</feature>
<dbReference type="KEGG" id="gsl:Gasu_65450"/>
<dbReference type="RefSeq" id="XP_005702314.1">
    <property type="nucleotide sequence ID" value="XM_005702257.1"/>
</dbReference>
<keyword evidence="2" id="KW-1185">Reference proteome</keyword>
<evidence type="ECO:0000313" key="2">
    <source>
        <dbReference type="Proteomes" id="UP000030680"/>
    </source>
</evidence>
<dbReference type="Gramene" id="EME25794">
    <property type="protein sequence ID" value="EME25794"/>
    <property type="gene ID" value="Gasu_65450"/>
</dbReference>